<accession>A0A150FWT0</accession>
<dbReference type="CDD" id="cd03190">
    <property type="entry name" value="GST_C_Omega_like"/>
    <property type="match status" value="1"/>
</dbReference>
<dbReference type="Gene3D" id="1.20.1050.10">
    <property type="match status" value="1"/>
</dbReference>
<dbReference type="InterPro" id="IPR036282">
    <property type="entry name" value="Glutathione-S-Trfase_C_sf"/>
</dbReference>
<dbReference type="GO" id="GO:0005737">
    <property type="term" value="C:cytoplasm"/>
    <property type="evidence" value="ECO:0007669"/>
    <property type="project" value="TreeGrafter"/>
</dbReference>
<dbReference type="SUPFAM" id="SSF47616">
    <property type="entry name" value="GST C-terminal domain-like"/>
    <property type="match status" value="1"/>
</dbReference>
<evidence type="ECO:0000313" key="2">
    <source>
        <dbReference type="EMBL" id="KXZ42037.1"/>
    </source>
</evidence>
<name>A0A150FWT0_GONPE</name>
<dbReference type="STRING" id="33097.A0A150FWT0"/>
<dbReference type="InterPro" id="IPR047047">
    <property type="entry name" value="GST_Omega-like_C"/>
</dbReference>
<proteinExistence type="predicted"/>
<sequence>MVRELAPQTRTGQYSRPAYSFGSRIGDPQFPPEAGRYHLYLGNACPWCHRVALAAVLRGMFRPVGWSEPEGLGVAEAEQQQRQPPSEPSEPSGQWRARELPLGPQTHTSAGRSGTARPRPIVGFTRLVDDPTRARRGGWVFGAEDPDPVFRAADLWQVYDTCQPGFRGRCTAPLLLDARGRAAVCNESADIVRCLDAVHLPGCTDVTLRPQHLAAQIDGLNAKARAGPGATQALGCLIYSAINNGVYRSGFATTQEAYDAVQAELWPALDEMEQRLRESRFLLGDRLTESDVWLFPTVIRLDAMYGPLFKCGRKRVFGSGPGGFGGDYPALAGWARDIWQLRVPGSLMQVRHTLNLDAARSSYFSSLFPLNPSGIVPSGPTAADLGLEEPAGRGAGSSLHEVCFPRAG</sequence>
<comment type="caution">
    <text evidence="2">The sequence shown here is derived from an EMBL/GenBank/DDBJ whole genome shotgun (WGS) entry which is preliminary data.</text>
</comment>
<gene>
    <name evidence="2" type="ORF">GPECTOR_218g461</name>
</gene>
<evidence type="ECO:0000256" key="1">
    <source>
        <dbReference type="SAM" id="MobiDB-lite"/>
    </source>
</evidence>
<organism evidence="2 3">
    <name type="scientific">Gonium pectorale</name>
    <name type="common">Green alga</name>
    <dbReference type="NCBI Taxonomy" id="33097"/>
    <lineage>
        <taxon>Eukaryota</taxon>
        <taxon>Viridiplantae</taxon>
        <taxon>Chlorophyta</taxon>
        <taxon>core chlorophytes</taxon>
        <taxon>Chlorophyceae</taxon>
        <taxon>CS clade</taxon>
        <taxon>Chlamydomonadales</taxon>
        <taxon>Volvocaceae</taxon>
        <taxon>Gonium</taxon>
    </lineage>
</organism>
<dbReference type="AlphaFoldDB" id="A0A150FWT0"/>
<reference evidence="3" key="1">
    <citation type="journal article" date="2016" name="Nat. Commun.">
        <title>The Gonium pectorale genome demonstrates co-option of cell cycle regulation during the evolution of multicellularity.</title>
        <authorList>
            <person name="Hanschen E.R."/>
            <person name="Marriage T.N."/>
            <person name="Ferris P.J."/>
            <person name="Hamaji T."/>
            <person name="Toyoda A."/>
            <person name="Fujiyama A."/>
            <person name="Neme R."/>
            <person name="Noguchi H."/>
            <person name="Minakuchi Y."/>
            <person name="Suzuki M."/>
            <person name="Kawai-Toyooka H."/>
            <person name="Smith D.R."/>
            <person name="Sparks H."/>
            <person name="Anderson J."/>
            <person name="Bakaric R."/>
            <person name="Luria V."/>
            <person name="Karger A."/>
            <person name="Kirschner M.W."/>
            <person name="Durand P.M."/>
            <person name="Michod R.E."/>
            <person name="Nozaki H."/>
            <person name="Olson B.J."/>
        </authorList>
    </citation>
    <scope>NUCLEOTIDE SEQUENCE [LARGE SCALE GENOMIC DNA]</scope>
    <source>
        <strain evidence="3">NIES-2863</strain>
    </source>
</reference>
<keyword evidence="3" id="KW-1185">Reference proteome</keyword>
<dbReference type="EMBL" id="LSYV01000217">
    <property type="protein sequence ID" value="KXZ42037.1"/>
    <property type="molecule type" value="Genomic_DNA"/>
</dbReference>
<protein>
    <submittedName>
        <fullName evidence="2">Uncharacterized protein</fullName>
    </submittedName>
</protein>
<dbReference type="Gene3D" id="3.40.30.10">
    <property type="entry name" value="Glutaredoxin"/>
    <property type="match status" value="1"/>
</dbReference>
<feature type="region of interest" description="Disordered" evidence="1">
    <location>
        <begin position="1"/>
        <end position="25"/>
    </location>
</feature>
<feature type="region of interest" description="Disordered" evidence="1">
    <location>
        <begin position="75"/>
        <end position="97"/>
    </location>
</feature>
<dbReference type="PANTHER" id="PTHR32419">
    <property type="entry name" value="GLUTATHIONYL-HYDROQUINONE REDUCTASE"/>
    <property type="match status" value="1"/>
</dbReference>
<dbReference type="InterPro" id="IPR016639">
    <property type="entry name" value="GST_Omega/GSH"/>
</dbReference>
<dbReference type="GO" id="GO:0004364">
    <property type="term" value="F:glutathione transferase activity"/>
    <property type="evidence" value="ECO:0007669"/>
    <property type="project" value="InterPro"/>
</dbReference>
<dbReference type="Proteomes" id="UP000075714">
    <property type="component" value="Unassembled WGS sequence"/>
</dbReference>
<dbReference type="PANTHER" id="PTHR32419:SF6">
    <property type="entry name" value="GLUTATHIONE S-TRANSFERASE OMEGA-LIKE 1-RELATED"/>
    <property type="match status" value="1"/>
</dbReference>
<dbReference type="Pfam" id="PF13410">
    <property type="entry name" value="GST_C_2"/>
    <property type="match status" value="1"/>
</dbReference>
<evidence type="ECO:0000313" key="3">
    <source>
        <dbReference type="Proteomes" id="UP000075714"/>
    </source>
</evidence>
<dbReference type="OrthoDB" id="2309723at2759"/>
<feature type="compositionally biased region" description="Low complexity" evidence="1">
    <location>
        <begin position="75"/>
        <end position="92"/>
    </location>
</feature>